<accession>A0A7S1XNQ3</accession>
<feature type="compositionally biased region" description="Acidic residues" evidence="1">
    <location>
        <begin position="285"/>
        <end position="296"/>
    </location>
</feature>
<feature type="region of interest" description="Disordered" evidence="1">
    <location>
        <begin position="21"/>
        <end position="104"/>
    </location>
</feature>
<organism evidence="3">
    <name type="scientific">Phaeomonas parva</name>
    <dbReference type="NCBI Taxonomy" id="124430"/>
    <lineage>
        <taxon>Eukaryota</taxon>
        <taxon>Sar</taxon>
        <taxon>Stramenopiles</taxon>
        <taxon>Ochrophyta</taxon>
        <taxon>Pinguiophyceae</taxon>
        <taxon>Pinguiochrysidales</taxon>
        <taxon>Pinguiochrysidaceae</taxon>
        <taxon>Phaeomonas</taxon>
    </lineage>
</organism>
<dbReference type="Gene3D" id="3.30.1490.150">
    <property type="entry name" value="Hypothetical protein ph0010, domain 2"/>
    <property type="match status" value="1"/>
</dbReference>
<feature type="region of interest" description="Disordered" evidence="1">
    <location>
        <begin position="275"/>
        <end position="335"/>
    </location>
</feature>
<evidence type="ECO:0000313" key="3">
    <source>
        <dbReference type="EMBL" id="CAD9251284.1"/>
    </source>
</evidence>
<dbReference type="InterPro" id="IPR023473">
    <property type="entry name" value="AMMECR1"/>
</dbReference>
<dbReference type="SUPFAM" id="SSF143447">
    <property type="entry name" value="AMMECR1-like"/>
    <property type="match status" value="1"/>
</dbReference>
<proteinExistence type="predicted"/>
<name>A0A7S1XNQ3_9STRA</name>
<feature type="compositionally biased region" description="Basic and acidic residues" evidence="1">
    <location>
        <begin position="388"/>
        <end position="407"/>
    </location>
</feature>
<evidence type="ECO:0000259" key="2">
    <source>
        <dbReference type="PROSITE" id="PS51112"/>
    </source>
</evidence>
<evidence type="ECO:0000256" key="1">
    <source>
        <dbReference type="SAM" id="MobiDB-lite"/>
    </source>
</evidence>
<dbReference type="AlphaFoldDB" id="A0A7S1XNQ3"/>
<dbReference type="InterPro" id="IPR002733">
    <property type="entry name" value="AMMECR1_domain"/>
</dbReference>
<protein>
    <recommendedName>
        <fullName evidence="2">AMMECR1 domain-containing protein</fullName>
    </recommendedName>
</protein>
<dbReference type="PANTHER" id="PTHR13016:SF0">
    <property type="entry name" value="AMME SYNDROME CANDIDATE GENE 1 PROTEIN"/>
    <property type="match status" value="1"/>
</dbReference>
<reference evidence="3" key="1">
    <citation type="submission" date="2021-01" db="EMBL/GenBank/DDBJ databases">
        <authorList>
            <person name="Corre E."/>
            <person name="Pelletier E."/>
            <person name="Niang G."/>
            <person name="Scheremetjew M."/>
            <person name="Finn R."/>
            <person name="Kale V."/>
            <person name="Holt S."/>
            <person name="Cochrane G."/>
            <person name="Meng A."/>
            <person name="Brown T."/>
            <person name="Cohen L."/>
        </authorList>
    </citation>
    <scope>NUCLEOTIDE SEQUENCE</scope>
    <source>
        <strain evidence="3">CCMP2877</strain>
    </source>
</reference>
<dbReference type="PANTHER" id="PTHR13016">
    <property type="entry name" value="AMMECR1 HOMOLOG"/>
    <property type="match status" value="1"/>
</dbReference>
<feature type="compositionally biased region" description="Low complexity" evidence="1">
    <location>
        <begin position="39"/>
        <end position="54"/>
    </location>
</feature>
<feature type="region of interest" description="Disordered" evidence="1">
    <location>
        <begin position="386"/>
        <end position="497"/>
    </location>
</feature>
<dbReference type="PROSITE" id="PS51112">
    <property type="entry name" value="AMMECR1"/>
    <property type="match status" value="1"/>
</dbReference>
<feature type="domain" description="AMMECR1" evidence="2">
    <location>
        <begin position="462"/>
        <end position="669"/>
    </location>
</feature>
<feature type="compositionally biased region" description="Basic and acidic residues" evidence="1">
    <location>
        <begin position="297"/>
        <end position="306"/>
    </location>
</feature>
<dbReference type="Pfam" id="PF01871">
    <property type="entry name" value="AMMECR1"/>
    <property type="match status" value="1"/>
</dbReference>
<dbReference type="InterPro" id="IPR036071">
    <property type="entry name" value="AMMECR1_dom_sf"/>
</dbReference>
<gene>
    <name evidence="3" type="ORF">PPAR1163_LOCUS9646</name>
</gene>
<dbReference type="EMBL" id="HBGJ01014997">
    <property type="protein sequence ID" value="CAD9251284.1"/>
    <property type="molecule type" value="Transcribed_RNA"/>
</dbReference>
<sequence length="681" mass="76302">MQHKLQKSLRKATLKSLYAEESLREIRGLPPPGDRPATSSRVLRRSLSSLSKSISFEDGKPRPVSPMVTPARGDRRAQTSHGGRGDWSPAPSGGMPDGSMSDWPLASMEEAGELATLDSEDATPLTFGEPSEMLKMGAPMLEWPGSSWRDMPQWPPDKDVYDTPDYVIYRGTMLANHRTQYHLPTLRPPSRNDPLLRRGAFPSQNHDRAIEMYREQGAFARTLQKEMRRLKLPGYQCGWRIDTRECFYDLPESLDTGALTESLCKFAFGVLMESLPPHPSKEPSTEGEDGVNDGGEDTPRSREPTPRPDITLGSEKHPNGRAAGPDLKAPPRPVPTLADCFSAKLPPDLRPYLEHQFAVRVSWHGARQIADPVIISDLKQLALHGKQPKLDAKKPELSRRPSSDKRGLFARRRSSDSRGSLASGLRRPMIRRRSTVTGAESLLGSSRRRRASGSGALRRGSSDVSASTSLKKKTRKNSTAGLEIQAKKADARRRSTARTSGEGLYITDFRGSGISMWPIYLLEADEMRLRRRPRTIGMDASANVKDLIRHSVLYDEAVPPIRRDELEQLYVEVHLLHSFESVENFFEWRMGWHGIAINFFDLLGNEYSAALMPDVAVKKQWNYQQALKFIVRKTGYAGPIIDELIHSAHYIRFQTTLRTLRYDDYVDQAKQCGDGGGDAHT</sequence>